<name>A0AA38MJ32_9CUCU</name>
<dbReference type="InterPro" id="IPR001810">
    <property type="entry name" value="F-box_dom"/>
</dbReference>
<reference evidence="3" key="1">
    <citation type="journal article" date="2023" name="G3 (Bethesda)">
        <title>Whole genome assemblies of Zophobas morio and Tenebrio molitor.</title>
        <authorList>
            <person name="Kaur S."/>
            <person name="Stinson S.A."/>
            <person name="diCenzo G.C."/>
        </authorList>
    </citation>
    <scope>NUCLEOTIDE SEQUENCE</scope>
    <source>
        <strain evidence="3">QUZm001</strain>
    </source>
</reference>
<dbReference type="SUPFAM" id="SSF81383">
    <property type="entry name" value="F-box domain"/>
    <property type="match status" value="1"/>
</dbReference>
<dbReference type="EMBL" id="JALNTZ010000003">
    <property type="protein sequence ID" value="KAJ3659090.1"/>
    <property type="molecule type" value="Genomic_DNA"/>
</dbReference>
<evidence type="ECO:0000313" key="4">
    <source>
        <dbReference type="Proteomes" id="UP001168821"/>
    </source>
</evidence>
<proteinExistence type="predicted"/>
<dbReference type="AlphaFoldDB" id="A0AA38MJ32"/>
<organism evidence="3 4">
    <name type="scientific">Zophobas morio</name>
    <dbReference type="NCBI Taxonomy" id="2755281"/>
    <lineage>
        <taxon>Eukaryota</taxon>
        <taxon>Metazoa</taxon>
        <taxon>Ecdysozoa</taxon>
        <taxon>Arthropoda</taxon>
        <taxon>Hexapoda</taxon>
        <taxon>Insecta</taxon>
        <taxon>Pterygota</taxon>
        <taxon>Neoptera</taxon>
        <taxon>Endopterygota</taxon>
        <taxon>Coleoptera</taxon>
        <taxon>Polyphaga</taxon>
        <taxon>Cucujiformia</taxon>
        <taxon>Tenebrionidae</taxon>
        <taxon>Zophobas</taxon>
    </lineage>
</organism>
<dbReference type="PROSITE" id="PS50181">
    <property type="entry name" value="FBOX"/>
    <property type="match status" value="1"/>
</dbReference>
<comment type="caution">
    <text evidence="3">The sequence shown here is derived from an EMBL/GenBank/DDBJ whole genome shotgun (WGS) entry which is preliminary data.</text>
</comment>
<dbReference type="Gene3D" id="1.20.1280.50">
    <property type="match status" value="1"/>
</dbReference>
<gene>
    <name evidence="3" type="ORF">Zmor_010797</name>
</gene>
<feature type="domain" description="F-box" evidence="2">
    <location>
        <begin position="12"/>
        <end position="58"/>
    </location>
</feature>
<feature type="region of interest" description="Disordered" evidence="1">
    <location>
        <begin position="103"/>
        <end position="126"/>
    </location>
</feature>
<dbReference type="Proteomes" id="UP001168821">
    <property type="component" value="Unassembled WGS sequence"/>
</dbReference>
<keyword evidence="4" id="KW-1185">Reference proteome</keyword>
<dbReference type="Pfam" id="PF12937">
    <property type="entry name" value="F-box-like"/>
    <property type="match status" value="1"/>
</dbReference>
<evidence type="ECO:0000256" key="1">
    <source>
        <dbReference type="SAM" id="MobiDB-lite"/>
    </source>
</evidence>
<dbReference type="InterPro" id="IPR036047">
    <property type="entry name" value="F-box-like_dom_sf"/>
</dbReference>
<sequence length="141" mass="16312">MYKILPFVPAVEFALPNLPVELWASILKCLDPSSLLTAARSNDLWERITQGDPVLRKSVKDQLVLEKRRRREEMLNPGLLLSVTRKGSGRLFGSNASKVLRTQFPEPFKTQEKRKRHQDKDAGPLRKKIIQRNDDFNIMRC</sequence>
<protein>
    <recommendedName>
        <fullName evidence="2">F-box domain-containing protein</fullName>
    </recommendedName>
</protein>
<evidence type="ECO:0000313" key="3">
    <source>
        <dbReference type="EMBL" id="KAJ3659090.1"/>
    </source>
</evidence>
<accession>A0AA38MJ32</accession>
<evidence type="ECO:0000259" key="2">
    <source>
        <dbReference type="PROSITE" id="PS50181"/>
    </source>
</evidence>